<dbReference type="EMBL" id="AFNH02001000">
    <property type="protein sequence ID" value="EZG46106.1"/>
    <property type="molecule type" value="Genomic_DNA"/>
</dbReference>
<keyword evidence="2 3" id="KW-0812">Transmembrane</keyword>
<gene>
    <name evidence="3" type="ORF">GNI_135040</name>
</gene>
<dbReference type="GeneID" id="22914786"/>
<name>A0A023B0W4_GRENI</name>
<keyword evidence="2" id="KW-0472">Membrane</keyword>
<keyword evidence="2" id="KW-1133">Transmembrane helix</keyword>
<accession>A0A023B0W4</accession>
<evidence type="ECO:0000313" key="3">
    <source>
        <dbReference type="EMBL" id="EZG46106.1"/>
    </source>
</evidence>
<proteinExistence type="predicted"/>
<feature type="transmembrane region" description="Helical" evidence="2">
    <location>
        <begin position="314"/>
        <end position="338"/>
    </location>
</feature>
<evidence type="ECO:0000313" key="4">
    <source>
        <dbReference type="Proteomes" id="UP000019763"/>
    </source>
</evidence>
<dbReference type="Proteomes" id="UP000019763">
    <property type="component" value="Unassembled WGS sequence"/>
</dbReference>
<organism evidence="3 4">
    <name type="scientific">Gregarina niphandrodes</name>
    <name type="common">Septate eugregarine</name>
    <dbReference type="NCBI Taxonomy" id="110365"/>
    <lineage>
        <taxon>Eukaryota</taxon>
        <taxon>Sar</taxon>
        <taxon>Alveolata</taxon>
        <taxon>Apicomplexa</taxon>
        <taxon>Conoidasida</taxon>
        <taxon>Gregarinasina</taxon>
        <taxon>Eugregarinorida</taxon>
        <taxon>Gregarinidae</taxon>
        <taxon>Gregarina</taxon>
    </lineage>
</organism>
<evidence type="ECO:0000256" key="2">
    <source>
        <dbReference type="SAM" id="Phobius"/>
    </source>
</evidence>
<dbReference type="VEuPathDB" id="CryptoDB:GNI_135040"/>
<keyword evidence="4" id="KW-1185">Reference proteome</keyword>
<feature type="region of interest" description="Disordered" evidence="1">
    <location>
        <begin position="350"/>
        <end position="388"/>
    </location>
</feature>
<dbReference type="RefSeq" id="XP_011132362.1">
    <property type="nucleotide sequence ID" value="XM_011134060.1"/>
</dbReference>
<protein>
    <submittedName>
        <fullName evidence="3">Transmembrane protein</fullName>
    </submittedName>
</protein>
<comment type="caution">
    <text evidence="3">The sequence shown here is derived from an EMBL/GenBank/DDBJ whole genome shotgun (WGS) entry which is preliminary data.</text>
</comment>
<dbReference type="AlphaFoldDB" id="A0A023B0W4"/>
<reference evidence="3" key="1">
    <citation type="submission" date="2013-12" db="EMBL/GenBank/DDBJ databases">
        <authorList>
            <person name="Omoto C.K."/>
            <person name="Sibley D."/>
            <person name="Venepally P."/>
            <person name="Hadjithomas M."/>
            <person name="Karamycheva S."/>
            <person name="Brunk B."/>
            <person name="Roos D."/>
            <person name="Caler E."/>
            <person name="Lorenzi H."/>
        </authorList>
    </citation>
    <scope>NUCLEOTIDE SEQUENCE</scope>
</reference>
<sequence>MSDYAFLVKRWSVPLGETLSWEFDVAEWGGTAPVVVLDAAVGRSEKLSAKLRESSYDIEAVAKSDCSVQSVAAAGCGVVSGTALVFRQGYYQVGNLLVWAAIKEMSSGDRTSLTNPLDNSAAFTLTSHPVLQVHTEPYASVPVQVNKVSRLGASDISIALDSSARAGLVVLAGLNDNRSGSFLLDNAQVEVGAVGGSGVETLSEMEFTWNYTPGCTDAAVFPSLVHNETGGRTLDTKHFLFTKTLQLINTNGALEGSAIAAVYADDCTPDVMGDYATEYTYGLTVVSSDTCFRADKTWYYVSGGDAPAPGDAHWGAALLSIFLILFFLGLVGVGYYFWSKWQSAAPVVPDEDEEINSGPRPDPADQIPRSSLRIQPRGALRPPKHLLN</sequence>
<evidence type="ECO:0000256" key="1">
    <source>
        <dbReference type="SAM" id="MobiDB-lite"/>
    </source>
</evidence>